<dbReference type="STRING" id="1121448.DGI_3185"/>
<gene>
    <name evidence="2" type="ORF">DGI_3185</name>
</gene>
<dbReference type="PATRIC" id="fig|1121448.10.peg.3143"/>
<proteinExistence type="predicted"/>
<reference evidence="3" key="2">
    <citation type="submission" date="2013-07" db="EMBL/GenBank/DDBJ databases">
        <authorList>
            <person name="Morais-Silva F.O."/>
            <person name="Rezende A.M."/>
            <person name="Pimentel C."/>
            <person name="Resende D.M."/>
            <person name="Santos C.I."/>
            <person name="Clemente C."/>
            <person name="de Oliveira L.M."/>
            <person name="da Silva S.M."/>
            <person name="Costa D.A."/>
            <person name="Varela-Raposo A."/>
            <person name="Horacio E.C.A."/>
            <person name="Matos M."/>
            <person name="Flores O."/>
            <person name="Ruiz J.C."/>
            <person name="Rodrigues-Pousada C."/>
        </authorList>
    </citation>
    <scope>NUCLEOTIDE SEQUENCE [LARGE SCALE GENOMIC DNA]</scope>
    <source>
        <strain evidence="3">ATCC 19364 / DSM 1382 / NCIMB 9332 / VKM B-1759</strain>
    </source>
</reference>
<protein>
    <recommendedName>
        <fullName evidence="4">Polyhydroxyalkanoate synthesis regulator phasin</fullName>
    </recommendedName>
</protein>
<organism evidence="2 3">
    <name type="scientific">Megalodesulfovibrio gigas (strain ATCC 19364 / DSM 1382 / NCIMB 9332 / VKM B-1759)</name>
    <name type="common">Desulfovibrio gigas</name>
    <dbReference type="NCBI Taxonomy" id="1121448"/>
    <lineage>
        <taxon>Bacteria</taxon>
        <taxon>Pseudomonadati</taxon>
        <taxon>Thermodesulfobacteriota</taxon>
        <taxon>Desulfovibrionia</taxon>
        <taxon>Desulfovibrionales</taxon>
        <taxon>Desulfovibrionaceae</taxon>
        <taxon>Megalodesulfovibrio</taxon>
    </lineage>
</organism>
<dbReference type="OrthoDB" id="9809418at2"/>
<name>T2GFD4_MEGG1</name>
<evidence type="ECO:0008006" key="4">
    <source>
        <dbReference type="Google" id="ProtNLM"/>
    </source>
</evidence>
<dbReference type="EMBL" id="CP006585">
    <property type="protein sequence ID" value="AGW14894.1"/>
    <property type="molecule type" value="Genomic_DNA"/>
</dbReference>
<sequence length="91" mass="10069">MLPKDLLYIGLGAAYMAKDKMDELLGDLEERGKLSREEAEKFLDDAKARAAKERTDMEASLKTALREAVAELGLATKDDVEDLKKLIKAKG</sequence>
<dbReference type="eggNOG" id="COG3937">
    <property type="taxonomic scope" value="Bacteria"/>
</dbReference>
<keyword evidence="3" id="KW-1185">Reference proteome</keyword>
<evidence type="ECO:0000256" key="1">
    <source>
        <dbReference type="SAM" id="Coils"/>
    </source>
</evidence>
<dbReference type="Proteomes" id="UP000016587">
    <property type="component" value="Chromosome"/>
</dbReference>
<dbReference type="RefSeq" id="WP_021761987.1">
    <property type="nucleotide sequence ID" value="NC_022444.1"/>
</dbReference>
<evidence type="ECO:0000313" key="2">
    <source>
        <dbReference type="EMBL" id="AGW14894.1"/>
    </source>
</evidence>
<dbReference type="HOGENOM" id="CLU_131526_3_1_7"/>
<accession>T2GFD4</accession>
<dbReference type="AlphaFoldDB" id="T2GFD4"/>
<keyword evidence="1" id="KW-0175">Coiled coil</keyword>
<feature type="coiled-coil region" evidence="1">
    <location>
        <begin position="36"/>
        <end position="67"/>
    </location>
</feature>
<dbReference type="KEGG" id="dgg:DGI_3185"/>
<evidence type="ECO:0000313" key="3">
    <source>
        <dbReference type="Proteomes" id="UP000016587"/>
    </source>
</evidence>
<reference evidence="2 3" key="1">
    <citation type="journal article" date="2013" name="J. Bacteriol.">
        <title>Roles of HynAB and Ech, the only two hydrogenases found in the model sulfate reducer Desulfovibrio gigas.</title>
        <authorList>
            <person name="Morais-Silva F.O."/>
            <person name="Santos C.I."/>
            <person name="Rodrigues R."/>
            <person name="Pereira I.A."/>
            <person name="Rodrigues-Pousada C."/>
        </authorList>
    </citation>
    <scope>NUCLEOTIDE SEQUENCE [LARGE SCALE GENOMIC DNA]</scope>
    <source>
        <strain evidence="3">ATCC 19364 / DSM 1382 / NCIMB 9332 / VKM B-1759</strain>
    </source>
</reference>